<dbReference type="HOGENOM" id="CLU_000288_125_0_1"/>
<reference evidence="2" key="2">
    <citation type="submission" date="2015-01" db="EMBL/GenBank/DDBJ databases">
        <title>Evolutionary Origins and Diversification of the Mycorrhizal Mutualists.</title>
        <authorList>
            <consortium name="DOE Joint Genome Institute"/>
            <consortium name="Mycorrhizal Genomics Consortium"/>
            <person name="Kohler A."/>
            <person name="Kuo A."/>
            <person name="Nagy L.G."/>
            <person name="Floudas D."/>
            <person name="Copeland A."/>
            <person name="Barry K.W."/>
            <person name="Cichocki N."/>
            <person name="Veneault-Fourrey C."/>
            <person name="LaButti K."/>
            <person name="Lindquist E.A."/>
            <person name="Lipzen A."/>
            <person name="Lundell T."/>
            <person name="Morin E."/>
            <person name="Murat C."/>
            <person name="Riley R."/>
            <person name="Ohm R."/>
            <person name="Sun H."/>
            <person name="Tunlid A."/>
            <person name="Henrissat B."/>
            <person name="Grigoriev I.V."/>
            <person name="Hibbett D.S."/>
            <person name="Martin F."/>
        </authorList>
    </citation>
    <scope>NUCLEOTIDE SEQUENCE [LARGE SCALE GENOMIC DNA]</scope>
    <source>
        <strain evidence="2">MAFF 305830</strain>
    </source>
</reference>
<dbReference type="InterPro" id="IPR027417">
    <property type="entry name" value="P-loop_NTPase"/>
</dbReference>
<dbReference type="Proteomes" id="UP000054097">
    <property type="component" value="Unassembled WGS sequence"/>
</dbReference>
<dbReference type="STRING" id="933852.A0A0C3AST8"/>
<dbReference type="SUPFAM" id="SSF52540">
    <property type="entry name" value="P-loop containing nucleoside triphosphate hydrolases"/>
    <property type="match status" value="1"/>
</dbReference>
<reference evidence="1 2" key="1">
    <citation type="submission" date="2014-04" db="EMBL/GenBank/DDBJ databases">
        <authorList>
            <consortium name="DOE Joint Genome Institute"/>
            <person name="Kuo A."/>
            <person name="Zuccaro A."/>
            <person name="Kohler A."/>
            <person name="Nagy L.G."/>
            <person name="Floudas D."/>
            <person name="Copeland A."/>
            <person name="Barry K.W."/>
            <person name="Cichocki N."/>
            <person name="Veneault-Fourrey C."/>
            <person name="LaButti K."/>
            <person name="Lindquist E.A."/>
            <person name="Lipzen A."/>
            <person name="Lundell T."/>
            <person name="Morin E."/>
            <person name="Murat C."/>
            <person name="Sun H."/>
            <person name="Tunlid A."/>
            <person name="Henrissat B."/>
            <person name="Grigoriev I.V."/>
            <person name="Hibbett D.S."/>
            <person name="Martin F."/>
            <person name="Nordberg H.P."/>
            <person name="Cantor M.N."/>
            <person name="Hua S.X."/>
        </authorList>
    </citation>
    <scope>NUCLEOTIDE SEQUENCE [LARGE SCALE GENOMIC DNA]</scope>
    <source>
        <strain evidence="1 2">MAFF 305830</strain>
    </source>
</reference>
<gene>
    <name evidence="1" type="ORF">M408DRAFT_47177</name>
</gene>
<name>A0A0C3AST8_SERVB</name>
<keyword evidence="2" id="KW-1185">Reference proteome</keyword>
<proteinExistence type="predicted"/>
<feature type="non-terminal residue" evidence="1">
    <location>
        <position position="395"/>
    </location>
</feature>
<evidence type="ECO:0000313" key="2">
    <source>
        <dbReference type="Proteomes" id="UP000054097"/>
    </source>
</evidence>
<evidence type="ECO:0000313" key="1">
    <source>
        <dbReference type="EMBL" id="KIM22351.1"/>
    </source>
</evidence>
<dbReference type="AlphaFoldDB" id="A0A0C3AST8"/>
<dbReference type="EMBL" id="KN824358">
    <property type="protein sequence ID" value="KIM22351.1"/>
    <property type="molecule type" value="Genomic_DNA"/>
</dbReference>
<dbReference type="OrthoDB" id="20872at2759"/>
<organism evidence="1 2">
    <name type="scientific">Serendipita vermifera MAFF 305830</name>
    <dbReference type="NCBI Taxonomy" id="933852"/>
    <lineage>
        <taxon>Eukaryota</taxon>
        <taxon>Fungi</taxon>
        <taxon>Dikarya</taxon>
        <taxon>Basidiomycota</taxon>
        <taxon>Agaricomycotina</taxon>
        <taxon>Agaricomycetes</taxon>
        <taxon>Sebacinales</taxon>
        <taxon>Serendipitaceae</taxon>
        <taxon>Serendipita</taxon>
    </lineage>
</organism>
<evidence type="ECO:0008006" key="3">
    <source>
        <dbReference type="Google" id="ProtNLM"/>
    </source>
</evidence>
<accession>A0A0C3AST8</accession>
<dbReference type="PANTHER" id="PTHR22845">
    <property type="entry name" value="APOPTOTIC PROTEASE-ACTIVATING FACTOR 1"/>
    <property type="match status" value="1"/>
</dbReference>
<dbReference type="Gene3D" id="3.40.50.300">
    <property type="entry name" value="P-loop containing nucleotide triphosphate hydrolases"/>
    <property type="match status" value="1"/>
</dbReference>
<sequence length="395" mass="45191">MGGCGKTQLVSYFLQEYPTLYTQIIYVDANSSSSIKTDFQTWARTLENGHETDAWEDALRTLNNVPRDERWILILDNADDPGLAINSFLPQDINITILITSRNPNLGILSTTCHLQLGEMMADEALSAMVQAACRSLPLPDEETNSAQSLLKELGFLAVALVQAGTYCLQLSSTVGEDFHPYTFTQYLNLFKSHRADLMRKAGPASLDNYQRGVYTTLDLSYQVLSQQSRDLLHVLSLFYYTDIPFVAFAEAAKNAFEDQWNYHPRDDSHRISISKLKDLLWKDVEWNEFHLQGILQTLRSFSLITVSSRNDYVFLQIHPLIQAWSRDMISVISQPYQAMATQVLTACGSENMTLNRFILPHMIEILSRVERQDMEINDRMAFGRVLWQQGHYHR</sequence>
<dbReference type="PANTHER" id="PTHR22845:SF5">
    <property type="entry name" value="APOPTOTIC PROTEASE-ACTIVATING FACTOR 1"/>
    <property type="match status" value="1"/>
</dbReference>
<protein>
    <recommendedName>
        <fullName evidence="3">NB-ARC domain-containing protein</fullName>
    </recommendedName>
</protein>